<name>A0A8X6Y9H6_9ARAC</name>
<keyword evidence="2" id="KW-1185">Reference proteome</keyword>
<organism evidence="1 2">
    <name type="scientific">Trichonephila inaurata madagascariensis</name>
    <dbReference type="NCBI Taxonomy" id="2747483"/>
    <lineage>
        <taxon>Eukaryota</taxon>
        <taxon>Metazoa</taxon>
        <taxon>Ecdysozoa</taxon>
        <taxon>Arthropoda</taxon>
        <taxon>Chelicerata</taxon>
        <taxon>Arachnida</taxon>
        <taxon>Araneae</taxon>
        <taxon>Araneomorphae</taxon>
        <taxon>Entelegynae</taxon>
        <taxon>Araneoidea</taxon>
        <taxon>Nephilidae</taxon>
        <taxon>Trichonephila</taxon>
        <taxon>Trichonephila inaurata</taxon>
    </lineage>
</organism>
<gene>
    <name evidence="1" type="primary">marinerT_30</name>
    <name evidence="1" type="ORF">TNIN_243081</name>
</gene>
<evidence type="ECO:0000313" key="2">
    <source>
        <dbReference type="Proteomes" id="UP000886998"/>
    </source>
</evidence>
<dbReference type="Proteomes" id="UP000886998">
    <property type="component" value="Unassembled WGS sequence"/>
</dbReference>
<dbReference type="OrthoDB" id="6431520at2759"/>
<dbReference type="EMBL" id="BMAV01016514">
    <property type="protein sequence ID" value="GFY67314.1"/>
    <property type="molecule type" value="Genomic_DNA"/>
</dbReference>
<dbReference type="InterPro" id="IPR036397">
    <property type="entry name" value="RNaseH_sf"/>
</dbReference>
<sequence length="123" mass="13939">MDAPIEEQWGVVRVLTAEGVSKLTNGVILLHDNARPHVSDVAQLARFKWKTLQHPLYSPDLLPCDFHILGKLKTLLKSIRFMSAVKESVADYLNQQPTKSYETGITRFVCRGDKYLNAHGDYL</sequence>
<dbReference type="Gene3D" id="3.30.420.10">
    <property type="entry name" value="Ribonuclease H-like superfamily/Ribonuclease H"/>
    <property type="match status" value="1"/>
</dbReference>
<evidence type="ECO:0000313" key="1">
    <source>
        <dbReference type="EMBL" id="GFY67314.1"/>
    </source>
</evidence>
<proteinExistence type="predicted"/>
<dbReference type="InterPro" id="IPR052709">
    <property type="entry name" value="Transposase-MT_Hybrid"/>
</dbReference>
<dbReference type="AlphaFoldDB" id="A0A8X6Y9H6"/>
<reference evidence="1" key="1">
    <citation type="submission" date="2020-08" db="EMBL/GenBank/DDBJ databases">
        <title>Multicomponent nature underlies the extraordinary mechanical properties of spider dragline silk.</title>
        <authorList>
            <person name="Kono N."/>
            <person name="Nakamura H."/>
            <person name="Mori M."/>
            <person name="Yoshida Y."/>
            <person name="Ohtoshi R."/>
            <person name="Malay A.D."/>
            <person name="Moran D.A.P."/>
            <person name="Tomita M."/>
            <person name="Numata K."/>
            <person name="Arakawa K."/>
        </authorList>
    </citation>
    <scope>NUCLEOTIDE SEQUENCE</scope>
</reference>
<dbReference type="PANTHER" id="PTHR46060">
    <property type="entry name" value="MARINER MOS1 TRANSPOSASE-LIKE PROTEIN"/>
    <property type="match status" value="1"/>
</dbReference>
<dbReference type="PANTHER" id="PTHR46060:SF1">
    <property type="entry name" value="MARINER MOS1 TRANSPOSASE-LIKE PROTEIN"/>
    <property type="match status" value="1"/>
</dbReference>
<protein>
    <submittedName>
        <fullName evidence="1">Mariner Mos1 transposase</fullName>
    </submittedName>
</protein>
<accession>A0A8X6Y9H6</accession>
<comment type="caution">
    <text evidence="1">The sequence shown here is derived from an EMBL/GenBank/DDBJ whole genome shotgun (WGS) entry which is preliminary data.</text>
</comment>
<dbReference type="GO" id="GO:0003676">
    <property type="term" value="F:nucleic acid binding"/>
    <property type="evidence" value="ECO:0007669"/>
    <property type="project" value="InterPro"/>
</dbReference>